<feature type="transmembrane region" description="Helical" evidence="2">
    <location>
        <begin position="55"/>
        <end position="78"/>
    </location>
</feature>
<keyword evidence="4" id="KW-1185">Reference proteome</keyword>
<name>A0AAE7BF01_9BACT</name>
<feature type="coiled-coil region" evidence="1">
    <location>
        <begin position="22"/>
        <end position="49"/>
    </location>
</feature>
<keyword evidence="2" id="KW-1133">Transmembrane helix</keyword>
<protein>
    <submittedName>
        <fullName evidence="3">Uncharacterized protein</fullName>
    </submittedName>
</protein>
<accession>A0AAE7BF01</accession>
<evidence type="ECO:0000313" key="3">
    <source>
        <dbReference type="EMBL" id="QKF78270.1"/>
    </source>
</evidence>
<dbReference type="Proteomes" id="UP000503313">
    <property type="component" value="Chromosome"/>
</dbReference>
<evidence type="ECO:0000313" key="4">
    <source>
        <dbReference type="Proteomes" id="UP000503313"/>
    </source>
</evidence>
<keyword evidence="1" id="KW-0175">Coiled coil</keyword>
<dbReference type="RefSeq" id="WP_129012210.1">
    <property type="nucleotide sequence ID" value="NZ_CP053835.1"/>
</dbReference>
<dbReference type="EMBL" id="CP053835">
    <property type="protein sequence ID" value="QKF78270.1"/>
    <property type="molecule type" value="Genomic_DNA"/>
</dbReference>
<keyword evidence="2" id="KW-0472">Membrane</keyword>
<reference evidence="3 4" key="1">
    <citation type="submission" date="2020-05" db="EMBL/GenBank/DDBJ databases">
        <title>Complete genome sequencing of Campylobacter and Arcobacter type strains.</title>
        <authorList>
            <person name="Miller W.G."/>
            <person name="Yee E."/>
        </authorList>
    </citation>
    <scope>NUCLEOTIDE SEQUENCE [LARGE SCALE GENOMIC DNA]</scope>
    <source>
        <strain evidence="3 4">LMG 25694</strain>
    </source>
</reference>
<keyword evidence="2" id="KW-0812">Transmembrane</keyword>
<organism evidence="3 4">
    <name type="scientific">Arcobacter defluvii</name>
    <dbReference type="NCBI Taxonomy" id="873191"/>
    <lineage>
        <taxon>Bacteria</taxon>
        <taxon>Pseudomonadati</taxon>
        <taxon>Campylobacterota</taxon>
        <taxon>Epsilonproteobacteria</taxon>
        <taxon>Campylobacterales</taxon>
        <taxon>Arcobacteraceae</taxon>
        <taxon>Arcobacter</taxon>
    </lineage>
</organism>
<proteinExistence type="predicted"/>
<dbReference type="KEGG" id="adz:ADFLV_2264"/>
<sequence>MLDDTKYKNIIEQIHELNRQNYLNSDENIDKLIYKINKLEEKIENKKFTLNIKEYILFSLLGINLLLTLSIFFVHIFANEVDSEEKFTKNNNSEVKIEQKISTNDEILKFNQDSLKNIEDIKYEDIKPIIKKGTPFFCEGEISTKQIPYTVEIKGKLYSDKFTFILQENSKNKDCFIKKDNL</sequence>
<dbReference type="AlphaFoldDB" id="A0AAE7BF01"/>
<gene>
    <name evidence="3" type="ORF">ADFLV_2264</name>
</gene>
<evidence type="ECO:0000256" key="2">
    <source>
        <dbReference type="SAM" id="Phobius"/>
    </source>
</evidence>
<evidence type="ECO:0000256" key="1">
    <source>
        <dbReference type="SAM" id="Coils"/>
    </source>
</evidence>